<proteinExistence type="predicted"/>
<dbReference type="PANTHER" id="PTHR46085:SF4">
    <property type="entry name" value="ADP-RIBOSYLATION FACTOR GTPASE-ACTIVATING PROTEIN AGD14-RELATED"/>
    <property type="match status" value="1"/>
</dbReference>
<dbReference type="EMBL" id="JAEACU010000012">
    <property type="protein sequence ID" value="KAH7513127.1"/>
    <property type="molecule type" value="Genomic_DNA"/>
</dbReference>
<protein>
    <submittedName>
        <fullName evidence="1">Uncharacterized protein</fullName>
    </submittedName>
</protein>
<evidence type="ECO:0000313" key="2">
    <source>
        <dbReference type="Proteomes" id="UP000813462"/>
    </source>
</evidence>
<accession>A0A978UED4</accession>
<dbReference type="PANTHER" id="PTHR46085">
    <property type="entry name" value="ARFGAP/RECO-RELATED"/>
    <property type="match status" value="1"/>
</dbReference>
<reference evidence="1" key="1">
    <citation type="journal article" date="2021" name="Front. Plant Sci.">
        <title>Chromosome-Scale Genome Assembly for Chinese Sour Jujube and Insights Into Its Genome Evolution and Domestication Signature.</title>
        <authorList>
            <person name="Shen L.-Y."/>
            <person name="Luo H."/>
            <person name="Wang X.-L."/>
            <person name="Wang X.-M."/>
            <person name="Qiu X.-J."/>
            <person name="Liu H."/>
            <person name="Zhou S.-S."/>
            <person name="Jia K.-H."/>
            <person name="Nie S."/>
            <person name="Bao Y.-T."/>
            <person name="Zhang R.-G."/>
            <person name="Yun Q.-Z."/>
            <person name="Chai Y.-H."/>
            <person name="Lu J.-Y."/>
            <person name="Li Y."/>
            <person name="Zhao S.-W."/>
            <person name="Mao J.-F."/>
            <person name="Jia S.-G."/>
            <person name="Mao Y.-M."/>
        </authorList>
    </citation>
    <scope>NUCLEOTIDE SEQUENCE</scope>
    <source>
        <strain evidence="1">AT0</strain>
        <tissue evidence="1">Leaf</tissue>
    </source>
</reference>
<dbReference type="GO" id="GO:0005096">
    <property type="term" value="F:GTPase activator activity"/>
    <property type="evidence" value="ECO:0007669"/>
    <property type="project" value="InterPro"/>
</dbReference>
<evidence type="ECO:0000313" key="1">
    <source>
        <dbReference type="EMBL" id="KAH7513127.1"/>
    </source>
</evidence>
<organism evidence="1 2">
    <name type="scientific">Ziziphus jujuba var. spinosa</name>
    <dbReference type="NCBI Taxonomy" id="714518"/>
    <lineage>
        <taxon>Eukaryota</taxon>
        <taxon>Viridiplantae</taxon>
        <taxon>Streptophyta</taxon>
        <taxon>Embryophyta</taxon>
        <taxon>Tracheophyta</taxon>
        <taxon>Spermatophyta</taxon>
        <taxon>Magnoliopsida</taxon>
        <taxon>eudicotyledons</taxon>
        <taxon>Gunneridae</taxon>
        <taxon>Pentapetalae</taxon>
        <taxon>rosids</taxon>
        <taxon>fabids</taxon>
        <taxon>Rosales</taxon>
        <taxon>Rhamnaceae</taxon>
        <taxon>Paliureae</taxon>
        <taxon>Ziziphus</taxon>
    </lineage>
</organism>
<sequence length="73" mass="7461">MSSLQAAFRNAQLSSSFLGDVSEPWFPKSAVAPYIPAAGQGGLTYMAAQVPSSQIPNVSTQDSVASVGGNPFA</sequence>
<gene>
    <name evidence="1" type="ORF">FEM48_Zijuj12G0163600</name>
</gene>
<dbReference type="AlphaFoldDB" id="A0A978UED4"/>
<comment type="caution">
    <text evidence="1">The sequence shown here is derived from an EMBL/GenBank/DDBJ whole genome shotgun (WGS) entry which is preliminary data.</text>
</comment>
<dbReference type="Proteomes" id="UP000813462">
    <property type="component" value="Unassembled WGS sequence"/>
</dbReference>
<name>A0A978UED4_ZIZJJ</name>
<dbReference type="InterPro" id="IPR044820">
    <property type="entry name" value="AGD14-like"/>
</dbReference>